<dbReference type="OrthoDB" id="5535068at2759"/>
<reference evidence="2 3" key="3">
    <citation type="journal article" date="2017" name="G3 (Bethesda)">
        <title>Comparative analysis highlights variable genome content of wheat rusts and divergence of the mating loci.</title>
        <authorList>
            <person name="Cuomo C.A."/>
            <person name="Bakkeren G."/>
            <person name="Khalil H.B."/>
            <person name="Panwar V."/>
            <person name="Joly D."/>
            <person name="Linning R."/>
            <person name="Sakthikumar S."/>
            <person name="Song X."/>
            <person name="Adiconis X."/>
            <person name="Fan L."/>
            <person name="Goldberg J.M."/>
            <person name="Levin J.Z."/>
            <person name="Young S."/>
            <person name="Zeng Q."/>
            <person name="Anikster Y."/>
            <person name="Bruce M."/>
            <person name="Wang M."/>
            <person name="Yin C."/>
            <person name="McCallum B."/>
            <person name="Szabo L.J."/>
            <person name="Hulbert S."/>
            <person name="Chen X."/>
            <person name="Fellers J.P."/>
        </authorList>
    </citation>
    <scope>NUCLEOTIDE SEQUENCE</scope>
    <source>
        <strain evidence="3">Isolate 1-1 / race 1 (BBBD)</strain>
        <strain evidence="2">isolate 1-1 / race 1 (BBBD)</strain>
    </source>
</reference>
<dbReference type="VEuPathDB" id="FungiDB:PTTG_04888"/>
<reference evidence="1" key="1">
    <citation type="submission" date="2009-11" db="EMBL/GenBank/DDBJ databases">
        <authorList>
            <consortium name="The Broad Institute Genome Sequencing Platform"/>
            <person name="Ward D."/>
            <person name="Feldgarden M."/>
            <person name="Earl A."/>
            <person name="Young S.K."/>
            <person name="Zeng Q."/>
            <person name="Koehrsen M."/>
            <person name="Alvarado L."/>
            <person name="Berlin A."/>
            <person name="Bochicchio J."/>
            <person name="Borenstein D."/>
            <person name="Chapman S.B."/>
            <person name="Chen Z."/>
            <person name="Engels R."/>
            <person name="Freedman E."/>
            <person name="Gellesch M."/>
            <person name="Goldberg J."/>
            <person name="Griggs A."/>
            <person name="Gujja S."/>
            <person name="Heilman E."/>
            <person name="Heiman D."/>
            <person name="Hepburn T."/>
            <person name="Howarth C."/>
            <person name="Jen D."/>
            <person name="Larson L."/>
            <person name="Lewis B."/>
            <person name="Mehta T."/>
            <person name="Park D."/>
            <person name="Pearson M."/>
            <person name="Roberts A."/>
            <person name="Saif S."/>
            <person name="Shea T."/>
            <person name="Shenoy N."/>
            <person name="Sisk P."/>
            <person name="Stolte C."/>
            <person name="Sykes S."/>
            <person name="Thomson T."/>
            <person name="Walk T."/>
            <person name="White J."/>
            <person name="Yandava C."/>
            <person name="Izard J."/>
            <person name="Baranova O.V."/>
            <person name="Blanton J.M."/>
            <person name="Tanner A.C."/>
            <person name="Dewhirst F.E."/>
            <person name="Haas B."/>
            <person name="Nusbaum C."/>
            <person name="Birren B."/>
        </authorList>
    </citation>
    <scope>NUCLEOTIDE SEQUENCE [LARGE SCALE GENOMIC DNA]</scope>
    <source>
        <strain evidence="1">1-1 BBBD Race 1</strain>
    </source>
</reference>
<proteinExistence type="predicted"/>
<dbReference type="EnsemblFungi" id="PTTG_04888-t43_1">
    <property type="protein sequence ID" value="PTTG_04888-t43_1-p1"/>
    <property type="gene ID" value="PTTG_04888"/>
</dbReference>
<evidence type="ECO:0000313" key="1">
    <source>
        <dbReference type="EMBL" id="OAV95871.1"/>
    </source>
</evidence>
<gene>
    <name evidence="1" type="ORF">PTTG_04888</name>
</gene>
<evidence type="ECO:0000313" key="2">
    <source>
        <dbReference type="EnsemblFungi" id="PTTG_04888-t43_1-p1"/>
    </source>
</evidence>
<accession>A0A0C4EVQ2</accession>
<keyword evidence="3" id="KW-1185">Reference proteome</keyword>
<dbReference type="Proteomes" id="UP000005240">
    <property type="component" value="Unassembled WGS sequence"/>
</dbReference>
<reference evidence="2" key="4">
    <citation type="submission" date="2025-05" db="UniProtKB">
        <authorList>
            <consortium name="EnsemblFungi"/>
        </authorList>
    </citation>
    <scope>IDENTIFICATION</scope>
    <source>
        <strain evidence="2">isolate 1-1 / race 1 (BBBD)</strain>
    </source>
</reference>
<dbReference type="AlphaFoldDB" id="A0A0C4EVQ2"/>
<organism evidence="1">
    <name type="scientific">Puccinia triticina (isolate 1-1 / race 1 (BBBD))</name>
    <name type="common">Brown leaf rust fungus</name>
    <dbReference type="NCBI Taxonomy" id="630390"/>
    <lineage>
        <taxon>Eukaryota</taxon>
        <taxon>Fungi</taxon>
        <taxon>Dikarya</taxon>
        <taxon>Basidiomycota</taxon>
        <taxon>Pucciniomycotina</taxon>
        <taxon>Pucciniomycetes</taxon>
        <taxon>Pucciniales</taxon>
        <taxon>Pucciniaceae</taxon>
        <taxon>Puccinia</taxon>
    </lineage>
</organism>
<name>A0A0C4EVQ2_PUCT1</name>
<dbReference type="EMBL" id="ADAS02000025">
    <property type="protein sequence ID" value="OAV95871.1"/>
    <property type="molecule type" value="Genomic_DNA"/>
</dbReference>
<reference evidence="1" key="2">
    <citation type="submission" date="2016-05" db="EMBL/GenBank/DDBJ databases">
        <title>Comparative analysis highlights variable genome content of wheat rusts and divergence of the mating loci.</title>
        <authorList>
            <person name="Cuomo C.A."/>
            <person name="Bakkeren G."/>
            <person name="Szabo L."/>
            <person name="Khalil H."/>
            <person name="Joly D."/>
            <person name="Goldberg J."/>
            <person name="Young S."/>
            <person name="Zeng Q."/>
            <person name="Fellers J."/>
        </authorList>
    </citation>
    <scope>NUCLEOTIDE SEQUENCE [LARGE SCALE GENOMIC DNA]</scope>
    <source>
        <strain evidence="1">1-1 BBBD Race 1</strain>
    </source>
</reference>
<sequence length="147" mass="16971">MVKIKSPNKRLCFDGTKVERFIETYEIVAGLDEATELDMAKQIRLFLANDDLLDVLETLDGFSPPDWTKLKAAMVAYWGQVDTARFTTRDLSSLVQEWSSRGGVASETDYQVFQQSWEPIQSYLLFKAHIDSVEEIRNSYYQARCRN</sequence>
<evidence type="ECO:0000313" key="3">
    <source>
        <dbReference type="Proteomes" id="UP000005240"/>
    </source>
</evidence>
<protein>
    <submittedName>
        <fullName evidence="1 2">Uncharacterized protein</fullName>
    </submittedName>
</protein>